<gene>
    <name evidence="2" type="ORF">NPIL_522681</name>
</gene>
<keyword evidence="3" id="KW-1185">Reference proteome</keyword>
<feature type="region of interest" description="Disordered" evidence="1">
    <location>
        <begin position="12"/>
        <end position="41"/>
    </location>
</feature>
<sequence>MVSRFSNVKIWSPYTDTNNSEYQPSNEQSPTAKSIPVQQTTTRYGRKDMIIAGHTLYRNSFIQSSSEAMMHTRASFNQSTECSLRCGAEF</sequence>
<evidence type="ECO:0000313" key="3">
    <source>
        <dbReference type="Proteomes" id="UP000887013"/>
    </source>
</evidence>
<accession>A0A8X6Q1K9</accession>
<evidence type="ECO:0000256" key="1">
    <source>
        <dbReference type="SAM" id="MobiDB-lite"/>
    </source>
</evidence>
<evidence type="ECO:0000313" key="2">
    <source>
        <dbReference type="EMBL" id="GFU01417.1"/>
    </source>
</evidence>
<name>A0A8X6Q1K9_NEPPI</name>
<dbReference type="EMBL" id="BMAW01076411">
    <property type="protein sequence ID" value="GFU01417.1"/>
    <property type="molecule type" value="Genomic_DNA"/>
</dbReference>
<protein>
    <submittedName>
        <fullName evidence="2">Uncharacterized protein</fullName>
    </submittedName>
</protein>
<dbReference type="AlphaFoldDB" id="A0A8X6Q1K9"/>
<reference evidence="2" key="1">
    <citation type="submission" date="2020-08" db="EMBL/GenBank/DDBJ databases">
        <title>Multicomponent nature underlies the extraordinary mechanical properties of spider dragline silk.</title>
        <authorList>
            <person name="Kono N."/>
            <person name="Nakamura H."/>
            <person name="Mori M."/>
            <person name="Yoshida Y."/>
            <person name="Ohtoshi R."/>
            <person name="Malay A.D."/>
            <person name="Moran D.A.P."/>
            <person name="Tomita M."/>
            <person name="Numata K."/>
            <person name="Arakawa K."/>
        </authorList>
    </citation>
    <scope>NUCLEOTIDE SEQUENCE</scope>
</reference>
<organism evidence="2 3">
    <name type="scientific">Nephila pilipes</name>
    <name type="common">Giant wood spider</name>
    <name type="synonym">Nephila maculata</name>
    <dbReference type="NCBI Taxonomy" id="299642"/>
    <lineage>
        <taxon>Eukaryota</taxon>
        <taxon>Metazoa</taxon>
        <taxon>Ecdysozoa</taxon>
        <taxon>Arthropoda</taxon>
        <taxon>Chelicerata</taxon>
        <taxon>Arachnida</taxon>
        <taxon>Araneae</taxon>
        <taxon>Araneomorphae</taxon>
        <taxon>Entelegynae</taxon>
        <taxon>Araneoidea</taxon>
        <taxon>Nephilidae</taxon>
        <taxon>Nephila</taxon>
    </lineage>
</organism>
<dbReference type="Proteomes" id="UP000887013">
    <property type="component" value="Unassembled WGS sequence"/>
</dbReference>
<feature type="compositionally biased region" description="Polar residues" evidence="1">
    <location>
        <begin position="14"/>
        <end position="41"/>
    </location>
</feature>
<proteinExistence type="predicted"/>
<comment type="caution">
    <text evidence="2">The sequence shown here is derived from an EMBL/GenBank/DDBJ whole genome shotgun (WGS) entry which is preliminary data.</text>
</comment>